<name>R8BSQ8_PHAM7</name>
<feature type="transmembrane region" description="Helical" evidence="2">
    <location>
        <begin position="489"/>
        <end position="510"/>
    </location>
</feature>
<gene>
    <name evidence="4" type="ORF">UCRPA7_2086</name>
</gene>
<dbReference type="Proteomes" id="UP000014074">
    <property type="component" value="Unassembled WGS sequence"/>
</dbReference>
<feature type="region of interest" description="Disordered" evidence="1">
    <location>
        <begin position="204"/>
        <end position="239"/>
    </location>
</feature>
<dbReference type="RefSeq" id="XP_007912851.1">
    <property type="nucleotide sequence ID" value="XM_007914660.1"/>
</dbReference>
<dbReference type="Pfam" id="PF14288">
    <property type="entry name" value="FKS1_dom1"/>
    <property type="match status" value="1"/>
</dbReference>
<dbReference type="GO" id="GO:0006075">
    <property type="term" value="P:(1-&gt;3)-beta-D-glucan biosynthetic process"/>
    <property type="evidence" value="ECO:0007669"/>
    <property type="project" value="TreeGrafter"/>
</dbReference>
<dbReference type="eggNOG" id="KOG0916">
    <property type="taxonomic scope" value="Eukaryota"/>
</dbReference>
<dbReference type="InterPro" id="IPR026899">
    <property type="entry name" value="FKS1-like_dom1"/>
</dbReference>
<dbReference type="Pfam" id="PF23605">
    <property type="entry name" value="FKS1_dom2"/>
    <property type="match status" value="1"/>
</dbReference>
<feature type="transmembrane region" description="Helical" evidence="2">
    <location>
        <begin position="452"/>
        <end position="477"/>
    </location>
</feature>
<feature type="compositionally biased region" description="Acidic residues" evidence="1">
    <location>
        <begin position="228"/>
        <end position="239"/>
    </location>
</feature>
<evidence type="ECO:0000259" key="3">
    <source>
        <dbReference type="SMART" id="SM01205"/>
    </source>
</evidence>
<dbReference type="PANTHER" id="PTHR12741:SF48">
    <property type="entry name" value="1,3-BETA-GLUCAN SYNTHASE COMPONENT FKS1-RELATED"/>
    <property type="match status" value="1"/>
</dbReference>
<accession>R8BSQ8</accession>
<reference evidence="5" key="1">
    <citation type="journal article" date="2013" name="Genome Announc.">
        <title>Draft genome sequence of the ascomycete Phaeoacremonium aleophilum strain UCR-PA7, a causal agent of the esca disease complex in grapevines.</title>
        <authorList>
            <person name="Blanco-Ulate B."/>
            <person name="Rolshausen P."/>
            <person name="Cantu D."/>
        </authorList>
    </citation>
    <scope>NUCLEOTIDE SEQUENCE [LARGE SCALE GENOMIC DNA]</scope>
    <source>
        <strain evidence="5">UCR-PA7</strain>
    </source>
</reference>
<sequence length="675" mass="77922">MGTTMSYTNNPYYKDGGYYEGYDQRRDENWSHDYNKYGQEDTPDSYGKSTRWQTGSQEELETGQASFMRSHRAMVAQQDDGYYDEQNSSYYGDIPPAFRDRAFSQTPETVNRSSRNSILNEQLDYNNATPFMQRLHEPYPAWTSDGDIPLTKEEIEQIFVDLTDKASRMTPNQSLLSLHADYIGGDNANYKKWYFAAFRGLDRGTGSSKSKKAKAKKAGKKPTTQNEVQDDTSIEDDDDSLETAESRWKSRMNHLSQYDRTRQLALYLLCWGEANQVRFMPEALCFIYKCAEDYLNSAAYDRQVERAEDYSYLNNVITPLYQYCRDQGYEILDGVYVRREKDHHQIIGYDDCNQLFWYPEGIERIILEDKTRLIDLPSAERYINLKGVNWKKCFFKTYRETRSWSHLLTNFNRIWVIHICMFWFYTAHNAPTLLVHNYEQQVNQQPPASAQLSIVALGGGLAALIQILATLAEWTFVPRRWPGAENLTVRLVVLIVVLIINIAPSVYIFMPASNDAAYQTKQESKIAHILGVVQFLIAIGTYIWFSIMPLRGLFGNFFIKAHKHTASKSFTASFPALDPNDRVVSFGLWLTVFGAKFGESYVYLTLSIRDPIRYLSIMDVSTCLGDSIIGNVLCKRQPTILLILMIVTDLVFFFLDTYLWKHCLDTMAKHILTTP</sequence>
<feature type="transmembrane region" description="Helical" evidence="2">
    <location>
        <begin position="526"/>
        <end position="545"/>
    </location>
</feature>
<keyword evidence="5" id="KW-1185">Reference proteome</keyword>
<organism evidence="4 5">
    <name type="scientific">Phaeoacremonium minimum (strain UCR-PA7)</name>
    <name type="common">Esca disease fungus</name>
    <name type="synonym">Togninia minima</name>
    <dbReference type="NCBI Taxonomy" id="1286976"/>
    <lineage>
        <taxon>Eukaryota</taxon>
        <taxon>Fungi</taxon>
        <taxon>Dikarya</taxon>
        <taxon>Ascomycota</taxon>
        <taxon>Pezizomycotina</taxon>
        <taxon>Sordariomycetes</taxon>
        <taxon>Sordariomycetidae</taxon>
        <taxon>Togniniales</taxon>
        <taxon>Togniniaceae</taxon>
        <taxon>Phaeoacremonium</taxon>
    </lineage>
</organism>
<evidence type="ECO:0000256" key="2">
    <source>
        <dbReference type="SAM" id="Phobius"/>
    </source>
</evidence>
<feature type="transmembrane region" description="Helical" evidence="2">
    <location>
        <begin position="640"/>
        <end position="660"/>
    </location>
</feature>
<dbReference type="SMART" id="SM01205">
    <property type="entry name" value="FKS1_dom1"/>
    <property type="match status" value="1"/>
</dbReference>
<keyword evidence="2" id="KW-1133">Transmembrane helix</keyword>
<evidence type="ECO:0000313" key="4">
    <source>
        <dbReference type="EMBL" id="EOO02412.1"/>
    </source>
</evidence>
<dbReference type="HOGENOM" id="CLU_026257_0_0_1"/>
<dbReference type="GO" id="GO:0005886">
    <property type="term" value="C:plasma membrane"/>
    <property type="evidence" value="ECO:0007669"/>
    <property type="project" value="TreeGrafter"/>
</dbReference>
<dbReference type="KEGG" id="tmn:UCRPA7_2086"/>
<feature type="region of interest" description="Disordered" evidence="1">
    <location>
        <begin position="32"/>
        <end position="57"/>
    </location>
</feature>
<dbReference type="EMBL" id="KB932920">
    <property type="protein sequence ID" value="EOO02412.1"/>
    <property type="molecule type" value="Genomic_DNA"/>
</dbReference>
<dbReference type="GO" id="GO:0051278">
    <property type="term" value="P:fungal-type cell wall polysaccharide biosynthetic process"/>
    <property type="evidence" value="ECO:0007669"/>
    <property type="project" value="TreeGrafter"/>
</dbReference>
<dbReference type="AlphaFoldDB" id="R8BSQ8"/>
<dbReference type="GO" id="GO:0003843">
    <property type="term" value="F:1,3-beta-D-glucan synthase activity"/>
    <property type="evidence" value="ECO:0007669"/>
    <property type="project" value="TreeGrafter"/>
</dbReference>
<dbReference type="OrthoDB" id="1880850at2759"/>
<proteinExistence type="predicted"/>
<dbReference type="GeneID" id="19322300"/>
<dbReference type="PANTHER" id="PTHR12741">
    <property type="entry name" value="LYST-INTERACTING PROTEIN LIP5 DOPAMINE RESPONSIVE PROTEIN DRG-1"/>
    <property type="match status" value="1"/>
</dbReference>
<evidence type="ECO:0000256" key="1">
    <source>
        <dbReference type="SAM" id="MobiDB-lite"/>
    </source>
</evidence>
<feature type="domain" description="1,3-beta-glucan synthase component FKS1-like" evidence="3">
    <location>
        <begin position="258"/>
        <end position="370"/>
    </location>
</feature>
<dbReference type="InterPro" id="IPR056261">
    <property type="entry name" value="FKS1-like_dom2"/>
</dbReference>
<protein>
    <submittedName>
        <fullName evidence="4">Putative-beta-glucan synthase component gls1 protein</fullName>
    </submittedName>
</protein>
<keyword evidence="2" id="KW-0472">Membrane</keyword>
<feature type="compositionally biased region" description="Basic residues" evidence="1">
    <location>
        <begin position="209"/>
        <end position="220"/>
    </location>
</feature>
<keyword evidence="2" id="KW-0812">Transmembrane</keyword>
<feature type="compositionally biased region" description="Polar residues" evidence="1">
    <location>
        <begin position="47"/>
        <end position="57"/>
    </location>
</feature>
<evidence type="ECO:0000313" key="5">
    <source>
        <dbReference type="Proteomes" id="UP000014074"/>
    </source>
</evidence>